<evidence type="ECO:0000313" key="1">
    <source>
        <dbReference type="EMBL" id="ADX82259.1"/>
    </source>
</evidence>
<sequence>MDEKLFEKLKNDVRDNLWVYGYSNDENLIELGALLRMLKYPLSEDELKEVNYLITQKLDKLSDEDDVTLTLAVIASFKEELNKLKSEIKDIVEKPLGNNILAIILPLVIKDILLEIADLDPSKARSFTLDLFANIFQAVKQFLPMGIEVVNIQDSIDKLLNASSENIDVKEALKYEYKSEFEKDKNKKSS</sequence>
<proteinExistence type="predicted"/>
<organism evidence="1 2">
    <name type="scientific">Saccharolobus islandicus (strain HVE10/4)</name>
    <name type="common">Sulfolobus islandicus</name>
    <dbReference type="NCBI Taxonomy" id="930943"/>
    <lineage>
        <taxon>Archaea</taxon>
        <taxon>Thermoproteota</taxon>
        <taxon>Thermoprotei</taxon>
        <taxon>Sulfolobales</taxon>
        <taxon>Sulfolobaceae</taxon>
        <taxon>Saccharolobus</taxon>
    </lineage>
</organism>
<reference evidence="1 2" key="1">
    <citation type="journal article" date="2011" name="J. Bacteriol.">
        <title>Genome analyses of icelandic strains of Sulfolobus islandicus, model organisms for genetic and virus-host interaction studies.</title>
        <authorList>
            <person name="Guo L."/>
            <person name="Brugger K."/>
            <person name="Liu C."/>
            <person name="Shah S.A."/>
            <person name="Zheng H."/>
            <person name="Zhu Y."/>
            <person name="Wang S."/>
            <person name="Lillestol R.K."/>
            <person name="Chen L."/>
            <person name="Frank J."/>
            <person name="Prangishvili D."/>
            <person name="Paulin L."/>
            <person name="She Q."/>
            <person name="Huang L."/>
            <person name="Garrett R.A."/>
        </authorList>
    </citation>
    <scope>NUCLEOTIDE SEQUENCE [LARGE SCALE GENOMIC DNA]</scope>
    <source>
        <strain evidence="1 2">HVE10/4</strain>
    </source>
</reference>
<dbReference type="Proteomes" id="UP000006395">
    <property type="component" value="Chromosome"/>
</dbReference>
<accession>F0NP73</accession>
<dbReference type="HOGENOM" id="CLU_1425145_0_0_2"/>
<dbReference type="KEGG" id="sih:SiH_0906"/>
<protein>
    <submittedName>
        <fullName evidence="1">Uncharacterized protein</fullName>
    </submittedName>
</protein>
<gene>
    <name evidence="1" type="ordered locus">SiH_0906</name>
</gene>
<dbReference type="GeneID" id="84060929"/>
<name>F0NP73_SACI0</name>
<keyword evidence="2" id="KW-1185">Reference proteome</keyword>
<dbReference type="AlphaFoldDB" id="F0NP73"/>
<evidence type="ECO:0000313" key="2">
    <source>
        <dbReference type="Proteomes" id="UP000006395"/>
    </source>
</evidence>
<dbReference type="RefSeq" id="WP_014512401.1">
    <property type="nucleotide sequence ID" value="NC_017275.1"/>
</dbReference>
<dbReference type="EMBL" id="CP002426">
    <property type="protein sequence ID" value="ADX82259.1"/>
    <property type="molecule type" value="Genomic_DNA"/>
</dbReference>